<dbReference type="InterPro" id="IPR011447">
    <property type="entry name" value="DUF1552"/>
</dbReference>
<evidence type="ECO:0000313" key="3">
    <source>
        <dbReference type="Proteomes" id="UP000238823"/>
    </source>
</evidence>
<dbReference type="PROSITE" id="PS51318">
    <property type="entry name" value="TAT"/>
    <property type="match status" value="1"/>
</dbReference>
<dbReference type="OrthoDB" id="5482270at2"/>
<dbReference type="Proteomes" id="UP000238823">
    <property type="component" value="Unassembled WGS sequence"/>
</dbReference>
<evidence type="ECO:0000256" key="1">
    <source>
        <dbReference type="SAM" id="MobiDB-lite"/>
    </source>
</evidence>
<gene>
    <name evidence="2" type="ORF">ENSA7_11490</name>
</gene>
<protein>
    <recommendedName>
        <fullName evidence="4">Tat (Twin-arginine translocation) pathway signal sequence domain protein</fullName>
    </recommendedName>
</protein>
<name>A0A2S9YVU2_9BACT</name>
<proteinExistence type="predicted"/>
<dbReference type="Pfam" id="PF07586">
    <property type="entry name" value="HXXSHH"/>
    <property type="match status" value="1"/>
</dbReference>
<evidence type="ECO:0000313" key="2">
    <source>
        <dbReference type="EMBL" id="PRQ09159.1"/>
    </source>
</evidence>
<accession>A0A2S9YVU2</accession>
<dbReference type="EMBL" id="PVNL01000030">
    <property type="protein sequence ID" value="PRQ09159.1"/>
    <property type="molecule type" value="Genomic_DNA"/>
</dbReference>
<reference evidence="2 3" key="1">
    <citation type="submission" date="2018-03" db="EMBL/GenBank/DDBJ databases">
        <title>Draft Genome Sequences of the Obligatory Marine Myxobacteria Enhygromyxa salina SWB007.</title>
        <authorList>
            <person name="Poehlein A."/>
            <person name="Moghaddam J.A."/>
            <person name="Harms H."/>
            <person name="Alanjari M."/>
            <person name="Koenig G.M."/>
            <person name="Daniel R."/>
            <person name="Schaeberle T.F."/>
        </authorList>
    </citation>
    <scope>NUCLEOTIDE SEQUENCE [LARGE SCALE GENOMIC DNA]</scope>
    <source>
        <strain evidence="2 3">SWB007</strain>
    </source>
</reference>
<dbReference type="InterPro" id="IPR006311">
    <property type="entry name" value="TAT_signal"/>
</dbReference>
<sequence length="496" mass="53520">MKNPRKTSLLRHRGSHTAKTPRREPSPGNLQTGLQTGRRRFLAGIGGVALGLPFLESMAPRKAGAAGTDATRFSVYVRQANGVAQAGGGDPEQFWPVAPGPLDSASLAAQSDRAVSELATYASQLTMVKGLRFAFPGNGCGHSGGGNQCLTAARVSDMPSGNASLAMGESVDNRAAAELNAVGVEPLTLYAGKMNGYIDEVLSYRGGMDLRAANPNPWSVYTNIVGLSALDVELAEQIQARRMSVNDLVRDQMQTLMGSSQLSQTDRERLELHFDAIRDLELELTCELPGEAEVGEYMAVADTYSTNDNMETVCRLQMNLIALAFACNYTCTATLQIGDGNDGTEWWVGGVKQPNYHMISHRIYSHGSEGDPIPDAVAKHHQIDRIHARLFRHLLDRLSMYGTESGTLLDDSVAVWTNDLGHGVSHTYNNVPFVMAGSCGGFLKTGQYVELPELTTHNKLFNTLLTAQGVRKPGGEWIDDFGDPELAPGLIDQIIA</sequence>
<feature type="compositionally biased region" description="Basic residues" evidence="1">
    <location>
        <begin position="1"/>
        <end position="20"/>
    </location>
</feature>
<dbReference type="RefSeq" id="WP_106088194.1">
    <property type="nucleotide sequence ID" value="NZ_PVNL01000030.1"/>
</dbReference>
<organism evidence="2 3">
    <name type="scientific">Enhygromyxa salina</name>
    <dbReference type="NCBI Taxonomy" id="215803"/>
    <lineage>
        <taxon>Bacteria</taxon>
        <taxon>Pseudomonadati</taxon>
        <taxon>Myxococcota</taxon>
        <taxon>Polyangia</taxon>
        <taxon>Nannocystales</taxon>
        <taxon>Nannocystaceae</taxon>
        <taxon>Enhygromyxa</taxon>
    </lineage>
</organism>
<comment type="caution">
    <text evidence="2">The sequence shown here is derived from an EMBL/GenBank/DDBJ whole genome shotgun (WGS) entry which is preliminary data.</text>
</comment>
<evidence type="ECO:0008006" key="4">
    <source>
        <dbReference type="Google" id="ProtNLM"/>
    </source>
</evidence>
<feature type="region of interest" description="Disordered" evidence="1">
    <location>
        <begin position="1"/>
        <end position="35"/>
    </location>
</feature>
<dbReference type="AlphaFoldDB" id="A0A2S9YVU2"/>